<dbReference type="Gene3D" id="2.40.128.340">
    <property type="match status" value="1"/>
</dbReference>
<name>A0A1W1XPR4_9NEIS</name>
<protein>
    <submittedName>
        <fullName evidence="2">Repeat domain-containing protein</fullName>
    </submittedName>
</protein>
<evidence type="ECO:0000313" key="2">
    <source>
        <dbReference type="EMBL" id="SMC25845.1"/>
    </source>
</evidence>
<keyword evidence="1" id="KW-0732">Signal</keyword>
<gene>
    <name evidence="2" type="ORF">SAMN02745857_02298</name>
</gene>
<dbReference type="STRING" id="1121001.SAMN02745857_02298"/>
<proteinExistence type="predicted"/>
<dbReference type="InterPro" id="IPR013517">
    <property type="entry name" value="FG-GAP"/>
</dbReference>
<sequence length="153" mass="16680">MQQSNYTAWVANTPVAFKFTNAKAYVKYRLNVSANAGGARLALAKLVLQSNPVRHVNVDFNQDGKTDIAVWRPSTGQWLIRQSSTGNVVSVFWGGQWAGKPVVGDYDGDGKTDLALWNPNSGNWNIHYSGGSPDAVIQWGTNGDIPVPAMYTH</sequence>
<accession>A0A1W1XPR4</accession>
<keyword evidence="3" id="KW-1185">Reference proteome</keyword>
<evidence type="ECO:0000313" key="3">
    <source>
        <dbReference type="Proteomes" id="UP000192761"/>
    </source>
</evidence>
<dbReference type="RefSeq" id="WP_176216893.1">
    <property type="nucleotide sequence ID" value="NZ_FWXD01000012.1"/>
</dbReference>
<reference evidence="2 3" key="1">
    <citation type="submission" date="2017-04" db="EMBL/GenBank/DDBJ databases">
        <authorList>
            <person name="Afonso C.L."/>
            <person name="Miller P.J."/>
            <person name="Scott M.A."/>
            <person name="Spackman E."/>
            <person name="Goraichik I."/>
            <person name="Dimitrov K.M."/>
            <person name="Suarez D.L."/>
            <person name="Swayne D.E."/>
        </authorList>
    </citation>
    <scope>NUCLEOTIDE SEQUENCE [LARGE SCALE GENOMIC DNA]</scope>
    <source>
        <strain evidence="2 3">DSM 23236</strain>
    </source>
</reference>
<dbReference type="EMBL" id="FWXD01000012">
    <property type="protein sequence ID" value="SMC25845.1"/>
    <property type="molecule type" value="Genomic_DNA"/>
</dbReference>
<dbReference type="AlphaFoldDB" id="A0A1W1XPR4"/>
<dbReference type="PANTHER" id="PTHR39431:SF1">
    <property type="entry name" value="FRPA_C-RELATED PROTEIN"/>
    <property type="match status" value="1"/>
</dbReference>
<evidence type="ECO:0000256" key="1">
    <source>
        <dbReference type="ARBA" id="ARBA00022729"/>
    </source>
</evidence>
<dbReference type="SUPFAM" id="SSF69318">
    <property type="entry name" value="Integrin alpha N-terminal domain"/>
    <property type="match status" value="1"/>
</dbReference>
<dbReference type="InterPro" id="IPR028994">
    <property type="entry name" value="Integrin_alpha_N"/>
</dbReference>
<dbReference type="Proteomes" id="UP000192761">
    <property type="component" value="Unassembled WGS sequence"/>
</dbReference>
<dbReference type="Pfam" id="PF13517">
    <property type="entry name" value="FG-GAP_3"/>
    <property type="match status" value="1"/>
</dbReference>
<organism evidence="2 3">
    <name type="scientific">Andreprevotia lacus DSM 23236</name>
    <dbReference type="NCBI Taxonomy" id="1121001"/>
    <lineage>
        <taxon>Bacteria</taxon>
        <taxon>Pseudomonadati</taxon>
        <taxon>Pseudomonadota</taxon>
        <taxon>Betaproteobacteria</taxon>
        <taxon>Neisseriales</taxon>
        <taxon>Chitinibacteraceae</taxon>
        <taxon>Andreprevotia</taxon>
    </lineage>
</organism>
<dbReference type="PANTHER" id="PTHR39431">
    <property type="entry name" value="FRPA/C-RELATED PROTEIN"/>
    <property type="match status" value="1"/>
</dbReference>